<dbReference type="Proteomes" id="UP000024635">
    <property type="component" value="Unassembled WGS sequence"/>
</dbReference>
<proteinExistence type="predicted"/>
<keyword evidence="2" id="KW-1185">Reference proteome</keyword>
<organism evidence="1 2">
    <name type="scientific">Ancylostoma ceylanicum</name>
    <dbReference type="NCBI Taxonomy" id="53326"/>
    <lineage>
        <taxon>Eukaryota</taxon>
        <taxon>Metazoa</taxon>
        <taxon>Ecdysozoa</taxon>
        <taxon>Nematoda</taxon>
        <taxon>Chromadorea</taxon>
        <taxon>Rhabditida</taxon>
        <taxon>Rhabditina</taxon>
        <taxon>Rhabditomorpha</taxon>
        <taxon>Strongyloidea</taxon>
        <taxon>Ancylostomatidae</taxon>
        <taxon>Ancylostomatinae</taxon>
        <taxon>Ancylostoma</taxon>
    </lineage>
</organism>
<dbReference type="EMBL" id="JARK01001349">
    <property type="protein sequence ID" value="EYC24682.1"/>
    <property type="molecule type" value="Genomic_DNA"/>
</dbReference>
<comment type="caution">
    <text evidence="1">The sequence shown here is derived from an EMBL/GenBank/DDBJ whole genome shotgun (WGS) entry which is preliminary data.</text>
</comment>
<name>A0A016VCC1_9BILA</name>
<accession>A0A016VCC1</accession>
<reference evidence="2" key="1">
    <citation type="journal article" date="2015" name="Nat. Genet.">
        <title>The genome and transcriptome of the zoonotic hookworm Ancylostoma ceylanicum identify infection-specific gene families.</title>
        <authorList>
            <person name="Schwarz E.M."/>
            <person name="Hu Y."/>
            <person name="Antoshechkin I."/>
            <person name="Miller M.M."/>
            <person name="Sternberg P.W."/>
            <person name="Aroian R.V."/>
        </authorList>
    </citation>
    <scope>NUCLEOTIDE SEQUENCE</scope>
    <source>
        <strain evidence="2">HY135</strain>
    </source>
</reference>
<protein>
    <submittedName>
        <fullName evidence="1">Uncharacterized protein</fullName>
    </submittedName>
</protein>
<dbReference type="AlphaFoldDB" id="A0A016VCC1"/>
<gene>
    <name evidence="1" type="primary">Acey_s0013.g2049</name>
    <name evidence="1" type="ORF">Y032_0013g2049</name>
</gene>
<evidence type="ECO:0000313" key="2">
    <source>
        <dbReference type="Proteomes" id="UP000024635"/>
    </source>
</evidence>
<sequence>MLNGSQKLIKQMGVTGGLNVPIRVAWLRPHDDTHPSSEHTDHDYQRHFAQGSVCNGTISMYCSLVAMIGNHLRRNSEPRRLFN</sequence>
<evidence type="ECO:0000313" key="1">
    <source>
        <dbReference type="EMBL" id="EYC24682.1"/>
    </source>
</evidence>